<keyword evidence="3" id="KW-1185">Reference proteome</keyword>
<dbReference type="SMART" id="SM00471">
    <property type="entry name" value="HDc"/>
    <property type="match status" value="1"/>
</dbReference>
<dbReference type="Pfam" id="PF13487">
    <property type="entry name" value="HD_5"/>
    <property type="match status" value="1"/>
</dbReference>
<protein>
    <submittedName>
        <fullName evidence="2">HD-GYP domain-containing protein (C-di-GMP phosphodiesterase class II)</fullName>
    </submittedName>
</protein>
<dbReference type="AlphaFoldDB" id="A0A368XM13"/>
<dbReference type="Pfam" id="PF11871">
    <property type="entry name" value="DUF3391"/>
    <property type="match status" value="1"/>
</dbReference>
<dbReference type="InterPro" id="IPR003607">
    <property type="entry name" value="HD/PDEase_dom"/>
</dbReference>
<dbReference type="Proteomes" id="UP000252884">
    <property type="component" value="Unassembled WGS sequence"/>
</dbReference>
<dbReference type="SUPFAM" id="SSF109604">
    <property type="entry name" value="HD-domain/PDEase-like"/>
    <property type="match status" value="1"/>
</dbReference>
<evidence type="ECO:0000313" key="2">
    <source>
        <dbReference type="EMBL" id="RCW68236.1"/>
    </source>
</evidence>
<dbReference type="PANTHER" id="PTHR43155:SF2">
    <property type="entry name" value="CYCLIC DI-GMP PHOSPHODIESTERASE PA4108"/>
    <property type="match status" value="1"/>
</dbReference>
<dbReference type="GO" id="GO:0008081">
    <property type="term" value="F:phosphoric diester hydrolase activity"/>
    <property type="evidence" value="ECO:0007669"/>
    <property type="project" value="UniProtKB-ARBA"/>
</dbReference>
<evidence type="ECO:0000313" key="3">
    <source>
        <dbReference type="Proteomes" id="UP000252884"/>
    </source>
</evidence>
<name>A0A368XM13_9BURK</name>
<reference evidence="2 3" key="1">
    <citation type="submission" date="2018-07" db="EMBL/GenBank/DDBJ databases">
        <title>Genomic Encyclopedia of Type Strains, Phase IV (KMG-IV): sequencing the most valuable type-strain genomes for metagenomic binning, comparative biology and taxonomic classification.</title>
        <authorList>
            <person name="Goeker M."/>
        </authorList>
    </citation>
    <scope>NUCLEOTIDE SEQUENCE [LARGE SCALE GENOMIC DNA]</scope>
    <source>
        <strain evidence="2 3">DSM 21634</strain>
    </source>
</reference>
<sequence>MVRCQAARRFAMDDKSSQLIDVGQLRRGLFIQLDLGWMDHPFPRGSFKITSSDQIRTIRALGLTQVRYFPDRSDPEEPPSDFGAIPAIGEPRVADVAQDRLQAEARALQAQRHQQLAAQQASLQHCEQRFGEVARLYQRVVEEVPARPVAMREQCEALVARCVAEILVDGEATIRLLSEGSGESQATHPANTMVLALLLGRAVGLPAHGLAELGIAALLHDLGKQQLPAQLRMRDERYKPEEMAIYRSHVGESVKTGRRMGLSAWALQAIGQHHEMADGSGFPAGVQGEDMGTGGKVLALVNRYDRLCNPPVMAQALTPHEALALTFARHKACFDAEVLGAFIRMMGVYPPGSVVQLANERFALVVSVNSTRPLKPRVLVHDPAVPPDQALILDLESVPEQGIRRSLKPAQLPASARAYLAPVSRVRCFYEHQPPARAPAAA</sequence>
<dbReference type="InterPro" id="IPR021812">
    <property type="entry name" value="DUF3391"/>
</dbReference>
<dbReference type="EMBL" id="QPJK01000008">
    <property type="protein sequence ID" value="RCW68236.1"/>
    <property type="molecule type" value="Genomic_DNA"/>
</dbReference>
<evidence type="ECO:0000259" key="1">
    <source>
        <dbReference type="PROSITE" id="PS51832"/>
    </source>
</evidence>
<accession>A0A368XM13</accession>
<feature type="domain" description="HD-GYP" evidence="1">
    <location>
        <begin position="163"/>
        <end position="358"/>
    </location>
</feature>
<proteinExistence type="predicted"/>
<comment type="caution">
    <text evidence="2">The sequence shown here is derived from an EMBL/GenBank/DDBJ whole genome shotgun (WGS) entry which is preliminary data.</text>
</comment>
<dbReference type="CDD" id="cd00077">
    <property type="entry name" value="HDc"/>
    <property type="match status" value="1"/>
</dbReference>
<dbReference type="InterPro" id="IPR037522">
    <property type="entry name" value="HD_GYP_dom"/>
</dbReference>
<dbReference type="PANTHER" id="PTHR43155">
    <property type="entry name" value="CYCLIC DI-GMP PHOSPHODIESTERASE PA4108-RELATED"/>
    <property type="match status" value="1"/>
</dbReference>
<organism evidence="2 3">
    <name type="scientific">Pseudorhodoferax soli</name>
    <dbReference type="NCBI Taxonomy" id="545864"/>
    <lineage>
        <taxon>Bacteria</taxon>
        <taxon>Pseudomonadati</taxon>
        <taxon>Pseudomonadota</taxon>
        <taxon>Betaproteobacteria</taxon>
        <taxon>Burkholderiales</taxon>
        <taxon>Comamonadaceae</taxon>
    </lineage>
</organism>
<dbReference type="Gene3D" id="1.10.3210.10">
    <property type="entry name" value="Hypothetical protein af1432"/>
    <property type="match status" value="1"/>
</dbReference>
<gene>
    <name evidence="2" type="ORF">DES41_108419</name>
</gene>
<dbReference type="PROSITE" id="PS51832">
    <property type="entry name" value="HD_GYP"/>
    <property type="match status" value="1"/>
</dbReference>